<dbReference type="InterPro" id="IPR001647">
    <property type="entry name" value="HTH_TetR"/>
</dbReference>
<dbReference type="Gene3D" id="1.10.357.10">
    <property type="entry name" value="Tetracycline Repressor, domain 2"/>
    <property type="match status" value="1"/>
</dbReference>
<keyword evidence="1" id="KW-0805">Transcription regulation</keyword>
<keyword evidence="3" id="KW-0804">Transcription</keyword>
<proteinExistence type="predicted"/>
<dbReference type="Pfam" id="PF00440">
    <property type="entry name" value="TetR_N"/>
    <property type="match status" value="1"/>
</dbReference>
<dbReference type="PROSITE" id="PS50977">
    <property type="entry name" value="HTH_TETR_2"/>
    <property type="match status" value="1"/>
</dbReference>
<reference evidence="6 7" key="1">
    <citation type="submission" date="2022-11" db="EMBL/GenBank/DDBJ databases">
        <title>Nonomuraea corallina sp. nov., a new species of the genus Nonomuraea isolated from sea side sediment in Thai sea.</title>
        <authorList>
            <person name="Ngamcharungchit C."/>
            <person name="Matsumoto A."/>
            <person name="Suriyachadkun C."/>
            <person name="Panbangred W."/>
            <person name="Inahashi Y."/>
            <person name="Intra B."/>
        </authorList>
    </citation>
    <scope>NUCLEOTIDE SEQUENCE [LARGE SCALE GENOMIC DNA]</scope>
    <source>
        <strain evidence="6 7">DSM 43553</strain>
    </source>
</reference>
<evidence type="ECO:0000256" key="2">
    <source>
        <dbReference type="ARBA" id="ARBA00023125"/>
    </source>
</evidence>
<evidence type="ECO:0000256" key="3">
    <source>
        <dbReference type="ARBA" id="ARBA00023163"/>
    </source>
</evidence>
<protein>
    <submittedName>
        <fullName evidence="6">TetR/AcrR family transcriptional regulator</fullName>
    </submittedName>
</protein>
<gene>
    <name evidence="6" type="ORF">OUY24_39325</name>
</gene>
<dbReference type="InterPro" id="IPR036271">
    <property type="entry name" value="Tet_transcr_reg_TetR-rel_C_sf"/>
</dbReference>
<dbReference type="SUPFAM" id="SSF46689">
    <property type="entry name" value="Homeodomain-like"/>
    <property type="match status" value="1"/>
</dbReference>
<dbReference type="PANTHER" id="PTHR30055:SF148">
    <property type="entry name" value="TETR-FAMILY TRANSCRIPTIONAL REGULATOR"/>
    <property type="match status" value="1"/>
</dbReference>
<dbReference type="InterPro" id="IPR050109">
    <property type="entry name" value="HTH-type_TetR-like_transc_reg"/>
</dbReference>
<evidence type="ECO:0000256" key="4">
    <source>
        <dbReference type="PROSITE-ProRule" id="PRU00335"/>
    </source>
</evidence>
<feature type="DNA-binding region" description="H-T-H motif" evidence="4">
    <location>
        <begin position="41"/>
        <end position="60"/>
    </location>
</feature>
<dbReference type="InterPro" id="IPR011075">
    <property type="entry name" value="TetR_C"/>
</dbReference>
<feature type="domain" description="HTH tetR-type" evidence="5">
    <location>
        <begin position="18"/>
        <end position="78"/>
    </location>
</feature>
<evidence type="ECO:0000313" key="7">
    <source>
        <dbReference type="Proteomes" id="UP001212498"/>
    </source>
</evidence>
<keyword evidence="2 4" id="KW-0238">DNA-binding</keyword>
<evidence type="ECO:0000313" key="6">
    <source>
        <dbReference type="EMBL" id="MDA0646713.1"/>
    </source>
</evidence>
<organism evidence="6 7">
    <name type="scientific">Nonomuraea ferruginea</name>
    <dbReference type="NCBI Taxonomy" id="46174"/>
    <lineage>
        <taxon>Bacteria</taxon>
        <taxon>Bacillati</taxon>
        <taxon>Actinomycetota</taxon>
        <taxon>Actinomycetes</taxon>
        <taxon>Streptosporangiales</taxon>
        <taxon>Streptosporangiaceae</taxon>
        <taxon>Nonomuraea</taxon>
    </lineage>
</organism>
<dbReference type="Proteomes" id="UP001212498">
    <property type="component" value="Unassembled WGS sequence"/>
</dbReference>
<dbReference type="SUPFAM" id="SSF48498">
    <property type="entry name" value="Tetracyclin repressor-like, C-terminal domain"/>
    <property type="match status" value="1"/>
</dbReference>
<dbReference type="RefSeq" id="WP_271279917.1">
    <property type="nucleotide sequence ID" value="NZ_BAABFD010000003.1"/>
</dbReference>
<comment type="caution">
    <text evidence="6">The sequence shown here is derived from an EMBL/GenBank/DDBJ whole genome shotgun (WGS) entry which is preliminary data.</text>
</comment>
<evidence type="ECO:0000256" key="1">
    <source>
        <dbReference type="ARBA" id="ARBA00023015"/>
    </source>
</evidence>
<dbReference type="InterPro" id="IPR009057">
    <property type="entry name" value="Homeodomain-like_sf"/>
</dbReference>
<accession>A0ABT4TC63</accession>
<dbReference type="Gene3D" id="1.10.10.60">
    <property type="entry name" value="Homeodomain-like"/>
    <property type="match status" value="1"/>
</dbReference>
<dbReference type="PANTHER" id="PTHR30055">
    <property type="entry name" value="HTH-TYPE TRANSCRIPTIONAL REGULATOR RUTR"/>
    <property type="match status" value="1"/>
</dbReference>
<evidence type="ECO:0000259" key="5">
    <source>
        <dbReference type="PROSITE" id="PS50977"/>
    </source>
</evidence>
<sequence length="211" mass="22502">MESGSRLAGTVRPGGRTAKVRAAVLQATQDELAERGFHRLTMDQVASRAGIGKTTIYRRWGTRVRLVTDLMRELAERSLPPPGAGSVEDVLMASARSVLESLTDPHLGVTLQAVIAAAVSDEEAAGALRAFYDRRIGEWARFVDAAVERGELPPGTDGAELIRAVSAPLYYRLMVVRHPLDETTAARSVARALVAARAGAFVPTLGSALEG</sequence>
<dbReference type="Pfam" id="PF16859">
    <property type="entry name" value="TetR_C_11"/>
    <property type="match status" value="1"/>
</dbReference>
<dbReference type="EMBL" id="JAPNUD010000218">
    <property type="protein sequence ID" value="MDA0646713.1"/>
    <property type="molecule type" value="Genomic_DNA"/>
</dbReference>
<name>A0ABT4TC63_9ACTN</name>
<keyword evidence="7" id="KW-1185">Reference proteome</keyword>
<dbReference type="PRINTS" id="PR00455">
    <property type="entry name" value="HTHTETR"/>
</dbReference>